<dbReference type="Pfam" id="PF00780">
    <property type="entry name" value="CNH"/>
    <property type="match status" value="1"/>
</dbReference>
<dbReference type="Proteomes" id="UP001283361">
    <property type="component" value="Unassembled WGS sequence"/>
</dbReference>
<evidence type="ECO:0000256" key="3">
    <source>
        <dbReference type="ARBA" id="ARBA00038201"/>
    </source>
</evidence>
<feature type="domain" description="CNH" evidence="5">
    <location>
        <begin position="15"/>
        <end position="289"/>
    </location>
</feature>
<reference evidence="6" key="1">
    <citation type="journal article" date="2023" name="G3 (Bethesda)">
        <title>A reference genome for the long-term kleptoplast-retaining sea slug Elysia crispata morphotype clarki.</title>
        <authorList>
            <person name="Eastman K.E."/>
            <person name="Pendleton A.L."/>
            <person name="Shaikh M.A."/>
            <person name="Suttiyut T."/>
            <person name="Ogas R."/>
            <person name="Tomko P."/>
            <person name="Gavelis G."/>
            <person name="Widhalm J.R."/>
            <person name="Wisecaver J.H."/>
        </authorList>
    </citation>
    <scope>NUCLEOTIDE SEQUENCE</scope>
    <source>
        <strain evidence="6">ECLA1</strain>
    </source>
</reference>
<dbReference type="InterPro" id="IPR001180">
    <property type="entry name" value="CNH_dom"/>
</dbReference>
<dbReference type="PROSITE" id="PS50236">
    <property type="entry name" value="CHCR"/>
    <property type="match status" value="1"/>
</dbReference>
<gene>
    <name evidence="6" type="ORF">RRG08_042649</name>
</gene>
<comment type="caution">
    <text evidence="6">The sequence shown here is derived from an EMBL/GenBank/DDBJ whole genome shotgun (WGS) entry which is preliminary data.</text>
</comment>
<dbReference type="GO" id="GO:0012505">
    <property type="term" value="C:endomembrane system"/>
    <property type="evidence" value="ECO:0007669"/>
    <property type="project" value="UniProtKB-SubCell"/>
</dbReference>
<feature type="repeat" description="CHCR" evidence="4">
    <location>
        <begin position="564"/>
        <end position="745"/>
    </location>
</feature>
<sequence length="880" mass="101098">MHDAFEPVPILERLPLHIESISSFESTLLLGTREGVLLQYKVQKSKNKGDNKFEVQLERSNKSFAKKPITQLAAVPELYILISLSDNVISVHDLTSFNLITCVHKTKGASLFAVDVQNKQTSAGIEPSLRIGIASKRKIQLFYWQNRDFTELLNDLSVYDIPHALTWCKDSLCVGFRRDYYMINSKTGNLKELFPVGSNQRYPIVTRLFDNRLALGRDAMSILINSEGDPTQKEPINWSDIPQAMEHSLPYLVAILPKFVEVRTITPKMLIQNITLSDARYICQGDGCLYVASQNTVWRLVVVQYSLQIKQLLKSKEFELALKLAELVEEQASEKEKRIRNIKNLYAFDLFCQKRFGESLSLFAKLGTDPAHVIGLYPNLLPQQYRNNLSYPKDVPDLQGAENERGIMALIEYLTQKRTEVMKDMGRDFQPTAIVEGDKTTKPGKQLRQIIDTTLLKCYLQTNDALVAPLLRLKDNHCHVVESERVLMKKEKFSELIILYQTKELHQKALSLLMKQAARPESPLKGHERTVTYLQHLGPDHINLIFEYAEWVLKQHPEDGLKIFTEDLPEVESLPRDIVLEYLERISPDLPLFYLEHIILDLKDKTNLFHNRLVDLYRERVQRLRLEYIDSLPEGHPPSKAGEEPGELGEAQKKLVTFLHTSQSYIPERLLTHFPTDGFFEERAILLGRLGRHEQALSIYIHTLNNTHMAEEFCARNYDKDKEGNKDVYYLMLKMFLKPPEGTCDETNGKMLEIALNLLEDHAMKIDVPKALELLPHTTKLRDILTFLENVMENQAVRRRHNQVLKSMLYAENLQVTENLIQKQAVKICVTDEDLCRACRKRIGQSVFCRYPNGNLVHYSCFTKDANKSSNGTNSSGLSN</sequence>
<dbReference type="PANTHER" id="PTHR12894:SF49">
    <property type="entry name" value="VAM6_VPS39-LIKE PROTEIN"/>
    <property type="match status" value="1"/>
</dbReference>
<dbReference type="GO" id="GO:0034058">
    <property type="term" value="P:endosomal vesicle fusion"/>
    <property type="evidence" value="ECO:0007669"/>
    <property type="project" value="TreeGrafter"/>
</dbReference>
<dbReference type="PROSITE" id="PS50219">
    <property type="entry name" value="CNH"/>
    <property type="match status" value="1"/>
</dbReference>
<organism evidence="6 7">
    <name type="scientific">Elysia crispata</name>
    <name type="common">lettuce slug</name>
    <dbReference type="NCBI Taxonomy" id="231223"/>
    <lineage>
        <taxon>Eukaryota</taxon>
        <taxon>Metazoa</taxon>
        <taxon>Spiralia</taxon>
        <taxon>Lophotrochozoa</taxon>
        <taxon>Mollusca</taxon>
        <taxon>Gastropoda</taxon>
        <taxon>Heterobranchia</taxon>
        <taxon>Euthyneura</taxon>
        <taxon>Panpulmonata</taxon>
        <taxon>Sacoglossa</taxon>
        <taxon>Placobranchoidea</taxon>
        <taxon>Plakobranchidae</taxon>
        <taxon>Elysia</taxon>
    </lineage>
</organism>
<evidence type="ECO:0000256" key="2">
    <source>
        <dbReference type="ARBA" id="ARBA00023136"/>
    </source>
</evidence>
<dbReference type="GO" id="GO:0006914">
    <property type="term" value="P:autophagy"/>
    <property type="evidence" value="ECO:0007669"/>
    <property type="project" value="TreeGrafter"/>
</dbReference>
<comment type="subcellular location">
    <subcellularLocation>
        <location evidence="1">Endomembrane system</location>
        <topology evidence="1">Peripheral membrane protein</topology>
    </subcellularLocation>
</comment>
<keyword evidence="2" id="KW-0472">Membrane</keyword>
<dbReference type="GO" id="GO:0006886">
    <property type="term" value="P:intracellular protein transport"/>
    <property type="evidence" value="ECO:0007669"/>
    <property type="project" value="UniProtKB-UniRule"/>
</dbReference>
<dbReference type="InterPro" id="IPR019452">
    <property type="entry name" value="VPS39/TGF_beta_rcpt-assoc_1"/>
</dbReference>
<dbReference type="Pfam" id="PF10366">
    <property type="entry name" value="Vps39_1"/>
    <property type="match status" value="1"/>
</dbReference>
<accession>A0AAE0XQ37</accession>
<dbReference type="InterPro" id="IPR032914">
    <property type="entry name" value="Vam6/VPS39/TRAP1"/>
</dbReference>
<name>A0AAE0XQ37_9GAST</name>
<dbReference type="SMART" id="SM00036">
    <property type="entry name" value="CNH"/>
    <property type="match status" value="1"/>
</dbReference>
<dbReference type="GO" id="GO:0016020">
    <property type="term" value="C:membrane"/>
    <property type="evidence" value="ECO:0007669"/>
    <property type="project" value="TreeGrafter"/>
</dbReference>
<evidence type="ECO:0000313" key="6">
    <source>
        <dbReference type="EMBL" id="KAK3702661.1"/>
    </source>
</evidence>
<protein>
    <recommendedName>
        <fullName evidence="5">CNH domain-containing protein</fullName>
    </recommendedName>
</protein>
<dbReference type="GO" id="GO:0005737">
    <property type="term" value="C:cytoplasm"/>
    <property type="evidence" value="ECO:0007669"/>
    <property type="project" value="TreeGrafter"/>
</dbReference>
<comment type="similarity">
    <text evidence="3">Belongs to the VAM6/VPS39 family.</text>
</comment>
<dbReference type="PANTHER" id="PTHR12894">
    <property type="entry name" value="CNH DOMAIN CONTAINING"/>
    <property type="match status" value="1"/>
</dbReference>
<dbReference type="InterPro" id="IPR000547">
    <property type="entry name" value="Clathrin_H-chain/VPS_repeat"/>
</dbReference>
<evidence type="ECO:0000256" key="1">
    <source>
        <dbReference type="ARBA" id="ARBA00004184"/>
    </source>
</evidence>
<dbReference type="InterPro" id="IPR019453">
    <property type="entry name" value="VPS39/TGFA1_Znf"/>
</dbReference>
<dbReference type="AlphaFoldDB" id="A0AAE0XQ37"/>
<evidence type="ECO:0000256" key="4">
    <source>
        <dbReference type="PROSITE-ProRule" id="PRU01006"/>
    </source>
</evidence>
<evidence type="ECO:0000259" key="5">
    <source>
        <dbReference type="PROSITE" id="PS50219"/>
    </source>
</evidence>
<dbReference type="Pfam" id="PF10367">
    <property type="entry name" value="zf-Vps39_C"/>
    <property type="match status" value="1"/>
</dbReference>
<evidence type="ECO:0000313" key="7">
    <source>
        <dbReference type="Proteomes" id="UP001283361"/>
    </source>
</evidence>
<keyword evidence="7" id="KW-1185">Reference proteome</keyword>
<proteinExistence type="inferred from homology"/>
<dbReference type="EMBL" id="JAWDGP010007852">
    <property type="protein sequence ID" value="KAK3702661.1"/>
    <property type="molecule type" value="Genomic_DNA"/>
</dbReference>